<accession>A0A9N7Y9R7</accession>
<keyword evidence="3" id="KW-1185">Reference proteome</keyword>
<reference evidence="2" key="1">
    <citation type="submission" date="2020-03" db="EMBL/GenBank/DDBJ databases">
        <authorList>
            <person name="Weist P."/>
        </authorList>
    </citation>
    <scope>NUCLEOTIDE SEQUENCE</scope>
</reference>
<organism evidence="2 3">
    <name type="scientific">Pleuronectes platessa</name>
    <name type="common">European plaice</name>
    <dbReference type="NCBI Taxonomy" id="8262"/>
    <lineage>
        <taxon>Eukaryota</taxon>
        <taxon>Metazoa</taxon>
        <taxon>Chordata</taxon>
        <taxon>Craniata</taxon>
        <taxon>Vertebrata</taxon>
        <taxon>Euteleostomi</taxon>
        <taxon>Actinopterygii</taxon>
        <taxon>Neopterygii</taxon>
        <taxon>Teleostei</taxon>
        <taxon>Neoteleostei</taxon>
        <taxon>Acanthomorphata</taxon>
        <taxon>Carangaria</taxon>
        <taxon>Pleuronectiformes</taxon>
        <taxon>Pleuronectoidei</taxon>
        <taxon>Pleuronectidae</taxon>
        <taxon>Pleuronectes</taxon>
    </lineage>
</organism>
<feature type="region of interest" description="Disordered" evidence="1">
    <location>
        <begin position="200"/>
        <end position="236"/>
    </location>
</feature>
<evidence type="ECO:0000256" key="1">
    <source>
        <dbReference type="SAM" id="MobiDB-lite"/>
    </source>
</evidence>
<comment type="caution">
    <text evidence="2">The sequence shown here is derived from an EMBL/GenBank/DDBJ whole genome shotgun (WGS) entry which is preliminary data.</text>
</comment>
<dbReference type="EMBL" id="CADEAL010000212">
    <property type="protein sequence ID" value="CAB1416494.1"/>
    <property type="molecule type" value="Genomic_DNA"/>
</dbReference>
<name>A0A9N7Y9R7_PLEPL</name>
<feature type="compositionally biased region" description="Basic and acidic residues" evidence="1">
    <location>
        <begin position="206"/>
        <end position="223"/>
    </location>
</feature>
<protein>
    <submittedName>
        <fullName evidence="2">Uncharacterized protein</fullName>
    </submittedName>
</protein>
<evidence type="ECO:0000313" key="3">
    <source>
        <dbReference type="Proteomes" id="UP001153269"/>
    </source>
</evidence>
<proteinExistence type="predicted"/>
<sequence length="236" mass="25669">MKAAGLTRKIRPTLLPALQHPGAILTPGCYPSSSCRTMDFSTEQAQKKKGLWVTRLGAISYWPSSAGRAVAMHPVQIEERRDKCDVYLTSARMVEADPLPRPVNRVQKLFMWSGGGGSYGWSFARPDTASCHAPFSAFPAKRSESRDARLAQAHMARAQASVACALVLKPEVGQSLKGSASHLRALSRHQALMTEAPMAFSLAEGETQRKRARDGGREKRDQESEGGLTASHLLPS</sequence>
<evidence type="ECO:0000313" key="2">
    <source>
        <dbReference type="EMBL" id="CAB1416494.1"/>
    </source>
</evidence>
<gene>
    <name evidence="2" type="ORF">PLEPLA_LOCUS4285</name>
</gene>
<dbReference type="AlphaFoldDB" id="A0A9N7Y9R7"/>
<dbReference type="Proteomes" id="UP001153269">
    <property type="component" value="Unassembled WGS sequence"/>
</dbReference>